<protein>
    <submittedName>
        <fullName evidence="1">Uncharacterized protein</fullName>
    </submittedName>
</protein>
<sequence length="67" mass="7645">MLRSSMFYKNIIRASIVIHIKGSSNNNNLLGIIPQVMFGEDRMYAEVVFPINHRSKDNGPRNIAQNI</sequence>
<gene>
    <name evidence="1" type="ORF">H5410_049525</name>
</gene>
<name>A0A9J5WT56_SOLCO</name>
<keyword evidence="2" id="KW-1185">Reference proteome</keyword>
<evidence type="ECO:0000313" key="2">
    <source>
        <dbReference type="Proteomes" id="UP000824120"/>
    </source>
</evidence>
<evidence type="ECO:0000313" key="1">
    <source>
        <dbReference type="EMBL" id="KAG5578898.1"/>
    </source>
</evidence>
<dbReference type="AlphaFoldDB" id="A0A9J5WT56"/>
<dbReference type="Proteomes" id="UP000824120">
    <property type="component" value="Chromosome 10"/>
</dbReference>
<organism evidence="1 2">
    <name type="scientific">Solanum commersonii</name>
    <name type="common">Commerson's wild potato</name>
    <name type="synonym">Commerson's nightshade</name>
    <dbReference type="NCBI Taxonomy" id="4109"/>
    <lineage>
        <taxon>Eukaryota</taxon>
        <taxon>Viridiplantae</taxon>
        <taxon>Streptophyta</taxon>
        <taxon>Embryophyta</taxon>
        <taxon>Tracheophyta</taxon>
        <taxon>Spermatophyta</taxon>
        <taxon>Magnoliopsida</taxon>
        <taxon>eudicotyledons</taxon>
        <taxon>Gunneridae</taxon>
        <taxon>Pentapetalae</taxon>
        <taxon>asterids</taxon>
        <taxon>lamiids</taxon>
        <taxon>Solanales</taxon>
        <taxon>Solanaceae</taxon>
        <taxon>Solanoideae</taxon>
        <taxon>Solaneae</taxon>
        <taxon>Solanum</taxon>
    </lineage>
</organism>
<proteinExistence type="predicted"/>
<accession>A0A9J5WT56</accession>
<reference evidence="1 2" key="1">
    <citation type="submission" date="2020-09" db="EMBL/GenBank/DDBJ databases">
        <title>De no assembly of potato wild relative species, Solanum commersonii.</title>
        <authorList>
            <person name="Cho K."/>
        </authorList>
    </citation>
    <scope>NUCLEOTIDE SEQUENCE [LARGE SCALE GENOMIC DNA]</scope>
    <source>
        <strain evidence="1">LZ3.2</strain>
        <tissue evidence="1">Leaf</tissue>
    </source>
</reference>
<dbReference type="EMBL" id="JACXVP010000010">
    <property type="protein sequence ID" value="KAG5578898.1"/>
    <property type="molecule type" value="Genomic_DNA"/>
</dbReference>
<comment type="caution">
    <text evidence="1">The sequence shown here is derived from an EMBL/GenBank/DDBJ whole genome shotgun (WGS) entry which is preliminary data.</text>
</comment>